<evidence type="ECO:0000313" key="1">
    <source>
        <dbReference type="EMBL" id="APX11861.1"/>
    </source>
</evidence>
<dbReference type="OrthoDB" id="7861970at2"/>
<keyword evidence="2" id="KW-1185">Reference proteome</keyword>
<sequence length="127" mass="13485">MTHHSRRILAVQILTWACVSTLPVAAHNGSHGPSMMARVERATVLGHQVNLRLMLTGLGPPLVLEGMAVPDAMVRFQGPLTFSFAQDVGLIAAVTFDETPPRIFTLMLDFGAAGAGGVTVIPERVGQ</sequence>
<dbReference type="EMBL" id="CP019312">
    <property type="protein sequence ID" value="APX11861.1"/>
    <property type="molecule type" value="Genomic_DNA"/>
</dbReference>
<gene>
    <name evidence="1" type="ORF">BWR18_09340</name>
</gene>
<dbReference type="STRING" id="299262.BWR18_09340"/>
<name>A0A1P8MV18_9RHOB</name>
<dbReference type="RefSeq" id="WP_076627721.1">
    <property type="nucleotide sequence ID" value="NZ_CP019312.1"/>
</dbReference>
<proteinExistence type="predicted"/>
<dbReference type="Proteomes" id="UP000186336">
    <property type="component" value="Chromosome"/>
</dbReference>
<accession>A0A1P8MV18</accession>
<dbReference type="AlphaFoldDB" id="A0A1P8MV18"/>
<dbReference type="KEGG" id="tom:BWR18_09340"/>
<organism evidence="1 2">
    <name type="scientific">Tateyamaria omphalii</name>
    <dbReference type="NCBI Taxonomy" id="299262"/>
    <lineage>
        <taxon>Bacteria</taxon>
        <taxon>Pseudomonadati</taxon>
        <taxon>Pseudomonadota</taxon>
        <taxon>Alphaproteobacteria</taxon>
        <taxon>Rhodobacterales</taxon>
        <taxon>Roseobacteraceae</taxon>
        <taxon>Tateyamaria</taxon>
    </lineage>
</organism>
<protein>
    <submittedName>
        <fullName evidence="1">Uncharacterized protein</fullName>
    </submittedName>
</protein>
<reference evidence="1 2" key="1">
    <citation type="submission" date="2017-01" db="EMBL/GenBank/DDBJ databases">
        <title>Complete genome of Tateyamaria omphalii DOK1-4 isolated from seawater in Dokdo.</title>
        <authorList>
            <person name="Kim J.H."/>
            <person name="Chi W.-J."/>
        </authorList>
    </citation>
    <scope>NUCLEOTIDE SEQUENCE [LARGE SCALE GENOMIC DNA]</scope>
    <source>
        <strain evidence="1 2">DOK1-4</strain>
    </source>
</reference>
<evidence type="ECO:0000313" key="2">
    <source>
        <dbReference type="Proteomes" id="UP000186336"/>
    </source>
</evidence>